<dbReference type="SUPFAM" id="SSF56672">
    <property type="entry name" value="DNA/RNA polymerases"/>
    <property type="match status" value="1"/>
</dbReference>
<organism evidence="5 6">
    <name type="scientific">Phytophthora palmivora</name>
    <dbReference type="NCBI Taxonomy" id="4796"/>
    <lineage>
        <taxon>Eukaryota</taxon>
        <taxon>Sar</taxon>
        <taxon>Stramenopiles</taxon>
        <taxon>Oomycota</taxon>
        <taxon>Peronosporomycetes</taxon>
        <taxon>Peronosporales</taxon>
        <taxon>Peronosporaceae</taxon>
        <taxon>Phytophthora</taxon>
    </lineage>
</organism>
<evidence type="ECO:0000313" key="6">
    <source>
        <dbReference type="Proteomes" id="UP000237271"/>
    </source>
</evidence>
<dbReference type="Proteomes" id="UP000237271">
    <property type="component" value="Unassembled WGS sequence"/>
</dbReference>
<dbReference type="Pfam" id="PF17919">
    <property type="entry name" value="RT_RNaseH_2"/>
    <property type="match status" value="1"/>
</dbReference>
<dbReference type="CDD" id="cd09274">
    <property type="entry name" value="RNase_HI_RT_Ty3"/>
    <property type="match status" value="1"/>
</dbReference>
<accession>A0A2P4X6S4</accession>
<proteinExistence type="predicted"/>
<dbReference type="InterPro" id="IPR043128">
    <property type="entry name" value="Rev_trsase/Diguanyl_cyclase"/>
</dbReference>
<evidence type="ECO:0000313" key="5">
    <source>
        <dbReference type="EMBL" id="POM61258.1"/>
    </source>
</evidence>
<feature type="compositionally biased region" description="Basic and acidic residues" evidence="2">
    <location>
        <begin position="540"/>
        <end position="550"/>
    </location>
</feature>
<dbReference type="GO" id="GO:0003824">
    <property type="term" value="F:catalytic activity"/>
    <property type="evidence" value="ECO:0007669"/>
    <property type="project" value="UniProtKB-KW"/>
</dbReference>
<dbReference type="PANTHER" id="PTHR37984">
    <property type="entry name" value="PROTEIN CBG26694"/>
    <property type="match status" value="1"/>
</dbReference>
<dbReference type="Gene3D" id="3.30.70.270">
    <property type="match status" value="2"/>
</dbReference>
<feature type="compositionally biased region" description="Acidic residues" evidence="2">
    <location>
        <begin position="625"/>
        <end position="660"/>
    </location>
</feature>
<dbReference type="FunFam" id="3.30.70.270:FF:000020">
    <property type="entry name" value="Transposon Tf2-6 polyprotein-like Protein"/>
    <property type="match status" value="1"/>
</dbReference>
<feature type="domain" description="Retroviral polymerase SH3-like" evidence="4">
    <location>
        <begin position="441"/>
        <end position="501"/>
    </location>
</feature>
<dbReference type="AlphaFoldDB" id="A0A2P4X6S4"/>
<keyword evidence="6" id="KW-1185">Reference proteome</keyword>
<name>A0A2P4X6S4_9STRA</name>
<feature type="compositionally biased region" description="Acidic residues" evidence="2">
    <location>
        <begin position="670"/>
        <end position="679"/>
    </location>
</feature>
<feature type="domain" description="Reverse transcriptase/retrotransposon-derived protein RNase H-like" evidence="3">
    <location>
        <begin position="288"/>
        <end position="385"/>
    </location>
</feature>
<dbReference type="Pfam" id="PF25597">
    <property type="entry name" value="SH3_retrovirus"/>
    <property type="match status" value="1"/>
</dbReference>
<dbReference type="PANTHER" id="PTHR37984:SF5">
    <property type="entry name" value="PROTEIN NYNRIN-LIKE"/>
    <property type="match status" value="1"/>
</dbReference>
<comment type="caution">
    <text evidence="5">The sequence shown here is derived from an EMBL/GenBank/DDBJ whole genome shotgun (WGS) entry which is preliminary data.</text>
</comment>
<gene>
    <name evidence="5" type="ORF">PHPALM_29752</name>
</gene>
<protein>
    <submittedName>
        <fullName evidence="5">Retrotransposon nucleocapsid protein</fullName>
    </submittedName>
</protein>
<dbReference type="OrthoDB" id="415724at2759"/>
<reference evidence="5 6" key="1">
    <citation type="journal article" date="2017" name="Genome Biol. Evol.">
        <title>Phytophthora megakarya and P. palmivora, closely related causal agents of cacao black pod rot, underwent increases in genome sizes and gene numbers by different mechanisms.</title>
        <authorList>
            <person name="Ali S.S."/>
            <person name="Shao J."/>
            <person name="Lary D.J."/>
            <person name="Kronmiller B."/>
            <person name="Shen D."/>
            <person name="Strem M.D."/>
            <person name="Amoako-Attah I."/>
            <person name="Akrofi A.Y."/>
            <person name="Begoude B.A."/>
            <person name="Ten Hoopen G.M."/>
            <person name="Coulibaly K."/>
            <person name="Kebe B.I."/>
            <person name="Melnick R.L."/>
            <person name="Guiltinan M.J."/>
            <person name="Tyler B.M."/>
            <person name="Meinhardt L.W."/>
            <person name="Bailey B.A."/>
        </authorList>
    </citation>
    <scope>NUCLEOTIDE SEQUENCE [LARGE SCALE GENOMIC DNA]</scope>
    <source>
        <strain evidence="6">sbr112.9</strain>
    </source>
</reference>
<evidence type="ECO:0000259" key="4">
    <source>
        <dbReference type="Pfam" id="PF25597"/>
    </source>
</evidence>
<dbReference type="InterPro" id="IPR041577">
    <property type="entry name" value="RT_RNaseH_2"/>
</dbReference>
<sequence>MKDFLAEVKAGEIAEMVLLKPETSPEDLNSSSVMDEDVLEGFTKQRATRLGSDILKNPEDPVYPLVKEYSDVVSKHPPSQLPPDRVVRHENDLVPSTKYCVTRQWPLPREQCEVIDAFFAEKAKSGMVRESKSPHSTPTFCVRKPNGKWRLVHAYNNALDLVDGYYRILMRESDIPLTATAMEVHLKHLRRVFEVMRANKFYANIDKCDFAAEVIKVLGRFVRRVGVRANPGKVKAIAAWPTPRSQKDVRKWLSLANYLHKYSAVYAELARPLSDLLKKDADWVCERQYQDAFDSIKASLQQAPVLALPDENKSFSVVCDASDYAIGCALLPKDDEGHERVISFQSRQLKAAERNYPVHDKELLAMKYALVKFRIHLLGTRPFVIYTDHASLRTAINSPHLSQRTAVYIKNRVFCKGAGRTPYEKVYGTKPDLHHLRTFGSLVYCHTPVAKRTKLAVNCKVGFLIGYQEDVVGCQVYFPTEHQKGFVADVKVNESIKYKDRYGSTFKTKVNKWLQTFTEFVKGGYFDGEENDSEGSSQHAECDADSVREDSNVDMVSVAESEELDAERAALWNEMVQNSVLPTFEGAPSSMPSRKPTDGDQEVWQDLLENCSMPNNELALVQTQEGEDEASTEDHENEDENRDHDGDFDDVQVESDDDADASASGHDYCEFDGDNDFADDLVPVSEEVEGDENGCDFLFDPSDEHEAEWNSNLSDEVDDPPRQSTQNPVRDDILGFPQQMLVGKVHPRDEEVRRTQDRKRT</sequence>
<evidence type="ECO:0000256" key="1">
    <source>
        <dbReference type="ARBA" id="ARBA00023268"/>
    </source>
</evidence>
<dbReference type="InterPro" id="IPR057670">
    <property type="entry name" value="SH3_retrovirus"/>
</dbReference>
<evidence type="ECO:0000256" key="2">
    <source>
        <dbReference type="SAM" id="MobiDB-lite"/>
    </source>
</evidence>
<feature type="region of interest" description="Disordered" evidence="2">
    <location>
        <begin position="528"/>
        <end position="550"/>
    </location>
</feature>
<dbReference type="InterPro" id="IPR050951">
    <property type="entry name" value="Retrovirus_Pol_polyprotein"/>
</dbReference>
<evidence type="ECO:0000259" key="3">
    <source>
        <dbReference type="Pfam" id="PF17919"/>
    </source>
</evidence>
<dbReference type="Gene3D" id="3.10.10.10">
    <property type="entry name" value="HIV Type 1 Reverse Transcriptase, subunit A, domain 1"/>
    <property type="match status" value="1"/>
</dbReference>
<dbReference type="FunFam" id="3.10.20.370:FF:000001">
    <property type="entry name" value="Retrovirus-related Pol polyprotein from transposon 17.6-like protein"/>
    <property type="match status" value="1"/>
</dbReference>
<feature type="region of interest" description="Disordered" evidence="2">
    <location>
        <begin position="623"/>
        <end position="733"/>
    </location>
</feature>
<keyword evidence="1" id="KW-0511">Multifunctional enzyme</keyword>
<dbReference type="EMBL" id="NCKW01016139">
    <property type="protein sequence ID" value="POM61258.1"/>
    <property type="molecule type" value="Genomic_DNA"/>
</dbReference>
<dbReference type="InterPro" id="IPR043502">
    <property type="entry name" value="DNA/RNA_pol_sf"/>
</dbReference>